<dbReference type="InterPro" id="IPR036705">
    <property type="entry name" value="Ribosyl_crysJ1_sf"/>
</dbReference>
<dbReference type="SUPFAM" id="SSF101478">
    <property type="entry name" value="ADP-ribosylglycohydrolase"/>
    <property type="match status" value="1"/>
</dbReference>
<keyword evidence="2" id="KW-1185">Reference proteome</keyword>
<dbReference type="Gene3D" id="2.60.120.260">
    <property type="entry name" value="Galactose-binding domain-like"/>
    <property type="match status" value="1"/>
</dbReference>
<gene>
    <name evidence="1" type="ORF">A8990_12053</name>
</gene>
<protein>
    <submittedName>
        <fullName evidence="1">ADP-ribosylglycohydrolase</fullName>
    </submittedName>
</protein>
<dbReference type="Pfam" id="PF03747">
    <property type="entry name" value="ADP_ribosyl_GH"/>
    <property type="match status" value="1"/>
</dbReference>
<dbReference type="Gene3D" id="2.60.120.560">
    <property type="entry name" value="Exo-inulinase, domain 1"/>
    <property type="match status" value="1"/>
</dbReference>
<comment type="caution">
    <text evidence="1">The sequence shown here is derived from an EMBL/GenBank/DDBJ whole genome shotgun (WGS) entry which is preliminary data.</text>
</comment>
<name>A0A3D9RMI9_9BACL</name>
<proteinExistence type="predicted"/>
<sequence>MAMSISERQALVNHTIPEDYMERVYAGWVGKVIGVRHGGNVEGWSYEQLERTFGEITGYLHHFRNFAADDDTNGPLFFLRALDDYTHTTDVTAEQMGLTWLNYAPDGHGFYWWGGYGKSTEHTAYLNLKNGIMAPRSGSIEMNGSAVAEQIGGQIFIDAWGLIAPGNPPLAAHYAEKVASVSHDGNGKYGGMFIAACIAAAFTEKDAEAIIAAGLSVIPSDCEYARMTNDVIAFYREHPGNWRDCFKFVFDNYGYDRYPGVCHIIPNSAVIVLSLLYAEGDYSRAINICNMCGWDTDCNVGNVGTIMGVLVGLEGIDPSWRKPINDFLCCSSVIGSLNALDLPWCAQYIAGIGYRIAGAEPVEKWKAILGGGQSNFHFELPGSTHAFRTDCDDRQHQVTSFVENTTEAAASGERSLKVVFDRARGGEGYRTYRQTYYRPEDFNDSRYDPCFSPNLYPGQTIEAMVSLPKAEKRTIQARLYVRDRNTDVRHYGEKLTLTPGQWEQLRYSIPPMDNVCLLEAGIEWIPEGGWGPLIAYVDDMRFSGKPDYAVDFAKERLEKWNGTHIEVSQLTYLRGLWTLDEGKLVGSFYGDSAESYTGDLQWDDYRFSASVIPQSGSEHRVLFRVQGGIRSYAAGFSEGGRFCLYKNENGYRELASTMFDWSLGQCYTIEINAAGDAFDISVDGTMLLCYEDKDAPYLNGMVGFATDKGSRTQFSSFRFRGQ</sequence>
<accession>A0A3D9RMI9</accession>
<keyword evidence="1" id="KW-0378">Hydrolase</keyword>
<dbReference type="InterPro" id="IPR005502">
    <property type="entry name" value="Ribosyl_crysJ1"/>
</dbReference>
<dbReference type="EMBL" id="QTTN01000020">
    <property type="protein sequence ID" value="REE81007.1"/>
    <property type="molecule type" value="Genomic_DNA"/>
</dbReference>
<reference evidence="1 2" key="1">
    <citation type="submission" date="2018-08" db="EMBL/GenBank/DDBJ databases">
        <title>Genomic Encyclopedia of Type Strains, Phase III (KMG-III): the genomes of soil and plant-associated and newly described type strains.</title>
        <authorList>
            <person name="Whitman W."/>
        </authorList>
    </citation>
    <scope>NUCLEOTIDE SEQUENCE [LARGE SCALE GENOMIC DNA]</scope>
    <source>
        <strain evidence="1 2">CGMCC 1.10966</strain>
    </source>
</reference>
<dbReference type="Proteomes" id="UP000256304">
    <property type="component" value="Unassembled WGS sequence"/>
</dbReference>
<dbReference type="AlphaFoldDB" id="A0A3D9RMI9"/>
<dbReference type="Gene3D" id="1.10.4080.10">
    <property type="entry name" value="ADP-ribosylation/Crystallin J1"/>
    <property type="match status" value="1"/>
</dbReference>
<dbReference type="GO" id="GO:0016787">
    <property type="term" value="F:hydrolase activity"/>
    <property type="evidence" value="ECO:0007669"/>
    <property type="project" value="UniProtKB-KW"/>
</dbReference>
<evidence type="ECO:0000313" key="2">
    <source>
        <dbReference type="Proteomes" id="UP000256304"/>
    </source>
</evidence>
<evidence type="ECO:0000313" key="1">
    <source>
        <dbReference type="EMBL" id="REE81007.1"/>
    </source>
</evidence>
<organism evidence="1 2">
    <name type="scientific">Paenibacillus taihuensis</name>
    <dbReference type="NCBI Taxonomy" id="1156355"/>
    <lineage>
        <taxon>Bacteria</taxon>
        <taxon>Bacillati</taxon>
        <taxon>Bacillota</taxon>
        <taxon>Bacilli</taxon>
        <taxon>Bacillales</taxon>
        <taxon>Paenibacillaceae</taxon>
        <taxon>Paenibacillus</taxon>
    </lineage>
</organism>